<keyword evidence="1" id="KW-0472">Membrane</keyword>
<dbReference type="RefSeq" id="WP_099391602.1">
    <property type="nucleotide sequence ID" value="NZ_PDYF01000008.1"/>
</dbReference>
<evidence type="ECO:0000256" key="2">
    <source>
        <dbReference type="SAM" id="SignalP"/>
    </source>
</evidence>
<reference evidence="3 4" key="2">
    <citation type="submission" date="2017-10" db="EMBL/GenBank/DDBJ databases">
        <authorList>
            <person name="Banno H."/>
            <person name="Chua N.-H."/>
        </authorList>
    </citation>
    <scope>NUCLEOTIDE SEQUENCE [LARGE SCALE GENOMIC DNA]</scope>
    <source>
        <strain evidence="3 4">JK626</strain>
    </source>
</reference>
<proteinExistence type="predicted"/>
<organism evidence="3 4">
    <name type="scientific">Pseudobutyrivibrio ruminis</name>
    <dbReference type="NCBI Taxonomy" id="46206"/>
    <lineage>
        <taxon>Bacteria</taxon>
        <taxon>Bacillati</taxon>
        <taxon>Bacillota</taxon>
        <taxon>Clostridia</taxon>
        <taxon>Lachnospirales</taxon>
        <taxon>Lachnospiraceae</taxon>
        <taxon>Pseudobutyrivibrio</taxon>
    </lineage>
</organism>
<reference evidence="3 4" key="1">
    <citation type="submission" date="2017-10" db="EMBL/GenBank/DDBJ databases">
        <title>Resolving the taxonomy of Roseburia spp., Eubacterium rectale and Agathobacter spp. through phylogenomic analysis.</title>
        <authorList>
            <person name="Sheridan P.O."/>
            <person name="Walker A.W."/>
            <person name="Duncan S.H."/>
            <person name="Scott K.P."/>
            <person name="Toole P.W.O."/>
            <person name="Luis P."/>
            <person name="Flint H.J."/>
        </authorList>
    </citation>
    <scope>NUCLEOTIDE SEQUENCE [LARGE SCALE GENOMIC DNA]</scope>
    <source>
        <strain evidence="3 4">JK626</strain>
    </source>
</reference>
<evidence type="ECO:0000313" key="3">
    <source>
        <dbReference type="EMBL" id="PHU35900.1"/>
    </source>
</evidence>
<dbReference type="Proteomes" id="UP000225889">
    <property type="component" value="Unassembled WGS sequence"/>
</dbReference>
<keyword evidence="1" id="KW-1133">Transmembrane helix</keyword>
<name>A0A2G3DYF5_9FIRM</name>
<keyword evidence="1" id="KW-0812">Transmembrane</keyword>
<accession>A0A2G3DYF5</accession>
<feature type="transmembrane region" description="Helical" evidence="1">
    <location>
        <begin position="238"/>
        <end position="260"/>
    </location>
</feature>
<evidence type="ECO:0000313" key="4">
    <source>
        <dbReference type="Proteomes" id="UP000225889"/>
    </source>
</evidence>
<evidence type="ECO:0000256" key="1">
    <source>
        <dbReference type="SAM" id="Phobius"/>
    </source>
</evidence>
<sequence>MKKLHLNIVLALMVMTAGFAFAGTTAHAETLKIEPWDVTYTGSAMKSNYDPAKAVIKDTMPGDTIEYTVNYINGSKSDATFYMSADVIKTLEEGSIATGGSYTYKITCSEMEEPLFDSETIGGDENASEVVGLNQVNGSEGSYFSLGSLEVGKSGQVTVTVTLDGNSQTNNYMSTLAELEIKFGAEPTDSAREGDTEERHNTVVKRVVNTLDGGTEVVVIEDDSIPLDGGNPLTGDSLFPLVMCGIALFAGLLMILWYFIITRDKKEEEVA</sequence>
<protein>
    <submittedName>
        <fullName evidence="3">Uncharacterized protein</fullName>
    </submittedName>
</protein>
<feature type="chain" id="PRO_5039164926" evidence="2">
    <location>
        <begin position="23"/>
        <end position="271"/>
    </location>
</feature>
<dbReference type="AlphaFoldDB" id="A0A2G3DYF5"/>
<feature type="signal peptide" evidence="2">
    <location>
        <begin position="1"/>
        <end position="22"/>
    </location>
</feature>
<keyword evidence="2" id="KW-0732">Signal</keyword>
<dbReference type="EMBL" id="PDYF01000008">
    <property type="protein sequence ID" value="PHU35900.1"/>
    <property type="molecule type" value="Genomic_DNA"/>
</dbReference>
<comment type="caution">
    <text evidence="3">The sequence shown here is derived from an EMBL/GenBank/DDBJ whole genome shotgun (WGS) entry which is preliminary data.</text>
</comment>
<gene>
    <name evidence="3" type="ORF">CSX01_04630</name>
</gene>